<accession>A0A6C0EVF9</accession>
<organism evidence="7">
    <name type="scientific">viral metagenome</name>
    <dbReference type="NCBI Taxonomy" id="1070528"/>
    <lineage>
        <taxon>unclassified sequences</taxon>
        <taxon>metagenomes</taxon>
        <taxon>organismal metagenomes</taxon>
    </lineage>
</organism>
<keyword evidence="3" id="KW-0564">Palmitate</keyword>
<keyword evidence="4" id="KW-0143">Chaperone</keyword>
<reference evidence="7" key="1">
    <citation type="journal article" date="2020" name="Nature">
        <title>Giant virus diversity and host interactions through global metagenomics.</title>
        <authorList>
            <person name="Schulz F."/>
            <person name="Roux S."/>
            <person name="Paez-Espino D."/>
            <person name="Jungbluth S."/>
            <person name="Walsh D.A."/>
            <person name="Denef V.J."/>
            <person name="McMahon K.D."/>
            <person name="Konstantinidis K.T."/>
            <person name="Eloe-Fadrosh E.A."/>
            <person name="Kyrpides N.C."/>
            <person name="Woyke T."/>
        </authorList>
    </citation>
    <scope>NUCLEOTIDE SEQUENCE</scope>
    <source>
        <strain evidence="7">GVMAG-M-3300009161-34</strain>
    </source>
</reference>
<evidence type="ECO:0000259" key="6">
    <source>
        <dbReference type="PROSITE" id="PS50076"/>
    </source>
</evidence>
<evidence type="ECO:0000256" key="5">
    <source>
        <dbReference type="ARBA" id="ARBA00023288"/>
    </source>
</evidence>
<evidence type="ECO:0000256" key="1">
    <source>
        <dbReference type="ARBA" id="ARBA00004635"/>
    </source>
</evidence>
<sequence length="329" mass="38332">MDIKKARNILNLKYNYTPDELKKNYRILALKYHPDKNSNSEESCKIFQDINSAYTYLMNFAISPDESVHRDFQDGDNTASSYPTESYIAIFRVFIQSLLQKMTNSISKDRDDDKTDYTSITINTLMKIIIDDCHELSLKMFEDLDKETAYTIYEIITTYHKEFHISSEKLELFEKIMSKKMALDNLVVVSVSLDELFSDNNIYVLEHDDKKYYIPLWHTELYYKLGETSSNNTSRELIVRCIPVTPSYIYIDTNNDIYIDLRMKIADLLDKKCIDFDIGGRKFTIPAGVLYIMNNQTYVLSAQGIPVINTKNMYDVSTKSSIIVNIELF</sequence>
<dbReference type="EMBL" id="MN738959">
    <property type="protein sequence ID" value="QHT33164.1"/>
    <property type="molecule type" value="Genomic_DNA"/>
</dbReference>
<comment type="subcellular location">
    <subcellularLocation>
        <location evidence="1">Membrane</location>
        <topology evidence="1">Lipid-anchor</topology>
    </subcellularLocation>
</comment>
<feature type="domain" description="J" evidence="6">
    <location>
        <begin position="5"/>
        <end position="73"/>
    </location>
</feature>
<dbReference type="AlphaFoldDB" id="A0A6C0EVF9"/>
<keyword evidence="5" id="KW-0449">Lipoprotein</keyword>
<dbReference type="SMART" id="SM00271">
    <property type="entry name" value="DnaJ"/>
    <property type="match status" value="1"/>
</dbReference>
<keyword evidence="2" id="KW-0472">Membrane</keyword>
<protein>
    <recommendedName>
        <fullName evidence="6">J domain-containing protein</fullName>
    </recommendedName>
</protein>
<evidence type="ECO:0000256" key="3">
    <source>
        <dbReference type="ARBA" id="ARBA00023139"/>
    </source>
</evidence>
<dbReference type="InterPro" id="IPR036869">
    <property type="entry name" value="J_dom_sf"/>
</dbReference>
<evidence type="ECO:0000256" key="2">
    <source>
        <dbReference type="ARBA" id="ARBA00023136"/>
    </source>
</evidence>
<dbReference type="InterPro" id="IPR051434">
    <property type="entry name" value="DnaJ_C_subfamily_member5"/>
</dbReference>
<name>A0A6C0EVF9_9ZZZZ</name>
<dbReference type="CDD" id="cd06257">
    <property type="entry name" value="DnaJ"/>
    <property type="match status" value="1"/>
</dbReference>
<dbReference type="GO" id="GO:0016020">
    <property type="term" value="C:membrane"/>
    <property type="evidence" value="ECO:0007669"/>
    <property type="project" value="UniProtKB-SubCell"/>
</dbReference>
<evidence type="ECO:0000313" key="7">
    <source>
        <dbReference type="EMBL" id="QHT33164.1"/>
    </source>
</evidence>
<dbReference type="InterPro" id="IPR001623">
    <property type="entry name" value="DnaJ_domain"/>
</dbReference>
<dbReference type="PROSITE" id="PS50076">
    <property type="entry name" value="DNAJ_2"/>
    <property type="match status" value="1"/>
</dbReference>
<evidence type="ECO:0000256" key="4">
    <source>
        <dbReference type="ARBA" id="ARBA00023186"/>
    </source>
</evidence>
<dbReference type="Pfam" id="PF00226">
    <property type="entry name" value="DnaJ"/>
    <property type="match status" value="1"/>
</dbReference>
<dbReference type="Gene3D" id="1.10.287.110">
    <property type="entry name" value="DnaJ domain"/>
    <property type="match status" value="1"/>
</dbReference>
<dbReference type="PANTHER" id="PTHR44027">
    <property type="entry name" value="DNAJ HOMOLOG SUBFAMILY C MEMBER 5 HOMOLOG"/>
    <property type="match status" value="1"/>
</dbReference>
<dbReference type="SUPFAM" id="SSF46565">
    <property type="entry name" value="Chaperone J-domain"/>
    <property type="match status" value="1"/>
</dbReference>
<dbReference type="PANTHER" id="PTHR44027:SF7">
    <property type="entry name" value="DNAJ HOMOLOG SUBFAMILY C MEMBER 5 HOMOLOG"/>
    <property type="match status" value="1"/>
</dbReference>
<dbReference type="GO" id="GO:0005737">
    <property type="term" value="C:cytoplasm"/>
    <property type="evidence" value="ECO:0007669"/>
    <property type="project" value="UniProtKB-ARBA"/>
</dbReference>
<dbReference type="PRINTS" id="PR00625">
    <property type="entry name" value="JDOMAIN"/>
</dbReference>
<proteinExistence type="predicted"/>